<accession>A0AAV4M9I0</accession>
<gene>
    <name evidence="2" type="ORF">CEXT_195201</name>
</gene>
<organism evidence="2 3">
    <name type="scientific">Caerostris extrusa</name>
    <name type="common">Bark spider</name>
    <name type="synonym">Caerostris bankana</name>
    <dbReference type="NCBI Taxonomy" id="172846"/>
    <lineage>
        <taxon>Eukaryota</taxon>
        <taxon>Metazoa</taxon>
        <taxon>Ecdysozoa</taxon>
        <taxon>Arthropoda</taxon>
        <taxon>Chelicerata</taxon>
        <taxon>Arachnida</taxon>
        <taxon>Araneae</taxon>
        <taxon>Araneomorphae</taxon>
        <taxon>Entelegynae</taxon>
        <taxon>Araneoidea</taxon>
        <taxon>Araneidae</taxon>
        <taxon>Caerostris</taxon>
    </lineage>
</organism>
<reference evidence="2 3" key="1">
    <citation type="submission" date="2021-06" db="EMBL/GenBank/DDBJ databases">
        <title>Caerostris extrusa draft genome.</title>
        <authorList>
            <person name="Kono N."/>
            <person name="Arakawa K."/>
        </authorList>
    </citation>
    <scope>NUCLEOTIDE SEQUENCE [LARGE SCALE GENOMIC DNA]</scope>
</reference>
<evidence type="ECO:0000313" key="2">
    <source>
        <dbReference type="EMBL" id="GIX68051.1"/>
    </source>
</evidence>
<keyword evidence="3" id="KW-1185">Reference proteome</keyword>
<dbReference type="AlphaFoldDB" id="A0AAV4M9I0"/>
<evidence type="ECO:0000256" key="1">
    <source>
        <dbReference type="SAM" id="MobiDB-lite"/>
    </source>
</evidence>
<proteinExistence type="predicted"/>
<name>A0AAV4M9I0_CAEEX</name>
<comment type="caution">
    <text evidence="2">The sequence shown here is derived from an EMBL/GenBank/DDBJ whole genome shotgun (WGS) entry which is preliminary data.</text>
</comment>
<sequence length="167" mass="19156">MPEDALRVKGPLVEDSVNTRNEAPEGSLSGPPKGDLERRLWPQQTRQGSPFLIENRFHYGMQGPNSHEVLTYLVECCEKPHTAAAMAFINNFLFPYLKSFEPARCKGAAGVRRTRSNINFHPLSKKKRERERCKPPGYKKGWSQEICSEQWKNKFLAKRLGEGRRGR</sequence>
<dbReference type="Proteomes" id="UP001054945">
    <property type="component" value="Unassembled WGS sequence"/>
</dbReference>
<protein>
    <submittedName>
        <fullName evidence="2">Uncharacterized protein</fullName>
    </submittedName>
</protein>
<feature type="region of interest" description="Disordered" evidence="1">
    <location>
        <begin position="1"/>
        <end position="37"/>
    </location>
</feature>
<dbReference type="EMBL" id="BPLR01001917">
    <property type="protein sequence ID" value="GIX68051.1"/>
    <property type="molecule type" value="Genomic_DNA"/>
</dbReference>
<evidence type="ECO:0000313" key="3">
    <source>
        <dbReference type="Proteomes" id="UP001054945"/>
    </source>
</evidence>